<name>A0A242K1J3_9ENTE</name>
<dbReference type="InterPro" id="IPR009057">
    <property type="entry name" value="Homeodomain-like_sf"/>
</dbReference>
<keyword evidence="1" id="KW-0472">Membrane</keyword>
<sequence length="244" mass="28207">MKKGLQVCSIPKNFVTLVMRGSRKLVASWFTYFFLIIIRTISGKISKESLTDTKKQLERIGGFVGRVTNFSKEYLLFKSMVYAEENGLSAITARSLASFCGCSTYPIYAHFKSIRILKEKIIEEIIICFDRYLAEYVIDDFFSIVHLLKEFFSIHESIRGVVIKSELDMASLFKRTFSEFVREHTGIKEAYLLELLWLNALGSLNSDKSSKEFFETMTLIWNKLAELEEDLPEMLTNIKYVSNN</sequence>
<evidence type="ECO:0000313" key="2">
    <source>
        <dbReference type="EMBL" id="OTP11433.1"/>
    </source>
</evidence>
<evidence type="ECO:0000313" key="3">
    <source>
        <dbReference type="Proteomes" id="UP000194933"/>
    </source>
</evidence>
<feature type="transmembrane region" description="Helical" evidence="1">
    <location>
        <begin position="25"/>
        <end position="42"/>
    </location>
</feature>
<organism evidence="2 3">
    <name type="scientific">Candidatus Enterococcus wittei</name>
    <dbReference type="NCBI Taxonomy" id="1987383"/>
    <lineage>
        <taxon>Bacteria</taxon>
        <taxon>Bacillati</taxon>
        <taxon>Bacillota</taxon>
        <taxon>Bacilli</taxon>
        <taxon>Lactobacillales</taxon>
        <taxon>Enterococcaceae</taxon>
        <taxon>Enterococcus</taxon>
    </lineage>
</organism>
<comment type="caution">
    <text evidence="2">The sequence shown here is derived from an EMBL/GenBank/DDBJ whole genome shotgun (WGS) entry which is preliminary data.</text>
</comment>
<keyword evidence="1" id="KW-1133">Transmembrane helix</keyword>
<dbReference type="AlphaFoldDB" id="A0A242K1J3"/>
<evidence type="ECO:0000256" key="1">
    <source>
        <dbReference type="SAM" id="Phobius"/>
    </source>
</evidence>
<proteinExistence type="predicted"/>
<keyword evidence="1" id="KW-0812">Transmembrane</keyword>
<dbReference type="Proteomes" id="UP000194933">
    <property type="component" value="Unassembled WGS sequence"/>
</dbReference>
<evidence type="ECO:0008006" key="4">
    <source>
        <dbReference type="Google" id="ProtNLM"/>
    </source>
</evidence>
<dbReference type="STRING" id="1987383.A5844_001568"/>
<gene>
    <name evidence="2" type="ORF">A5844_001568</name>
</gene>
<keyword evidence="3" id="KW-1185">Reference proteome</keyword>
<accession>A0A242K1J3</accession>
<reference evidence="2 3" key="1">
    <citation type="submission" date="2017-05" db="EMBL/GenBank/DDBJ databases">
        <title>The Genome Sequence of Enterococcus sp. 10A9_DIV0425.</title>
        <authorList>
            <consortium name="The Broad Institute Genomics Platform"/>
            <consortium name="The Broad Institute Genomic Center for Infectious Diseases"/>
            <person name="Earl A."/>
            <person name="Manson A."/>
            <person name="Schwartman J."/>
            <person name="Gilmore M."/>
            <person name="Abouelleil A."/>
            <person name="Cao P."/>
            <person name="Chapman S."/>
            <person name="Cusick C."/>
            <person name="Shea T."/>
            <person name="Young S."/>
            <person name="Neafsey D."/>
            <person name="Nusbaum C."/>
            <person name="Birren B."/>
        </authorList>
    </citation>
    <scope>NUCLEOTIDE SEQUENCE [LARGE SCALE GENOMIC DNA]</scope>
    <source>
        <strain evidence="2 3">10A9_DIV0425</strain>
    </source>
</reference>
<dbReference type="EMBL" id="NGMO01000002">
    <property type="protein sequence ID" value="OTP11433.1"/>
    <property type="molecule type" value="Genomic_DNA"/>
</dbReference>
<dbReference type="SUPFAM" id="SSF46689">
    <property type="entry name" value="Homeodomain-like"/>
    <property type="match status" value="1"/>
</dbReference>
<protein>
    <recommendedName>
        <fullName evidence="4">HTH tetR-type domain-containing protein</fullName>
    </recommendedName>
</protein>